<feature type="compositionally biased region" description="Basic and acidic residues" evidence="1">
    <location>
        <begin position="25"/>
        <end position="43"/>
    </location>
</feature>
<feature type="compositionally biased region" description="Pro residues" evidence="1">
    <location>
        <begin position="48"/>
        <end position="57"/>
    </location>
</feature>
<sequence length="263" mass="29270">MAGNSNYKNIRKDKGENEPAVASSEIKHDETIAPHEESRRTYDETFPPLLPPPPPPISAYVIAVKKDNPLSKEGSAEGKTNKIDNHPEPCYQTGALYSNTSQSAVQEKQCFPADGYSISEDSRSDRQFLNLETMERTTCRPSSEAGRSYDETTIQASVRQFKAISDLVDMSSLRVQSEVVTNTDPEKDGTEASYLTTLLHNDDVFKCDDQELGTTIPPIVLPKAQTKMNRKNVVSSIIPPAVNEQHRSYFDYRLTIPSGNQVK</sequence>
<evidence type="ECO:0000313" key="3">
    <source>
        <dbReference type="RefSeq" id="XP_022254026.1"/>
    </source>
</evidence>
<dbReference type="RefSeq" id="XP_022254026.1">
    <property type="nucleotide sequence ID" value="XM_022398318.1"/>
</dbReference>
<protein>
    <submittedName>
        <fullName evidence="3">Uncharacterized protein LOC111088380</fullName>
    </submittedName>
</protein>
<feature type="region of interest" description="Disordered" evidence="1">
    <location>
        <begin position="1"/>
        <end position="59"/>
    </location>
</feature>
<organism evidence="2 3">
    <name type="scientific">Limulus polyphemus</name>
    <name type="common">Atlantic horseshoe crab</name>
    <dbReference type="NCBI Taxonomy" id="6850"/>
    <lineage>
        <taxon>Eukaryota</taxon>
        <taxon>Metazoa</taxon>
        <taxon>Ecdysozoa</taxon>
        <taxon>Arthropoda</taxon>
        <taxon>Chelicerata</taxon>
        <taxon>Merostomata</taxon>
        <taxon>Xiphosura</taxon>
        <taxon>Limulidae</taxon>
        <taxon>Limulus</taxon>
    </lineage>
</organism>
<proteinExistence type="predicted"/>
<evidence type="ECO:0000313" key="2">
    <source>
        <dbReference type="Proteomes" id="UP000694941"/>
    </source>
</evidence>
<accession>A0ABM1TDS0</accession>
<name>A0ABM1TDS0_LIMPO</name>
<dbReference type="GeneID" id="111088380"/>
<gene>
    <name evidence="3" type="primary">LOC111088380</name>
</gene>
<keyword evidence="2" id="KW-1185">Reference proteome</keyword>
<dbReference type="Proteomes" id="UP000694941">
    <property type="component" value="Unplaced"/>
</dbReference>
<evidence type="ECO:0000256" key="1">
    <source>
        <dbReference type="SAM" id="MobiDB-lite"/>
    </source>
</evidence>
<reference evidence="3" key="1">
    <citation type="submission" date="2025-08" db="UniProtKB">
        <authorList>
            <consortium name="RefSeq"/>
        </authorList>
    </citation>
    <scope>IDENTIFICATION</scope>
    <source>
        <tissue evidence="3">Muscle</tissue>
    </source>
</reference>